<accession>A0ABY6IYT6</accession>
<protein>
    <recommendedName>
        <fullName evidence="4">Alpha/beta hydrolase</fullName>
    </recommendedName>
</protein>
<dbReference type="Proteomes" id="UP001162741">
    <property type="component" value="Chromosome"/>
</dbReference>
<keyword evidence="3" id="KW-1185">Reference proteome</keyword>
<evidence type="ECO:0008006" key="4">
    <source>
        <dbReference type="Google" id="ProtNLM"/>
    </source>
</evidence>
<reference evidence="2" key="1">
    <citation type="submission" date="2022-10" db="EMBL/GenBank/DDBJ databases">
        <title>Chitinophaga sp. nov., isolated from soil.</title>
        <authorList>
            <person name="Jeon C.O."/>
        </authorList>
    </citation>
    <scope>NUCLEOTIDE SEQUENCE</scope>
    <source>
        <strain evidence="2">R8</strain>
    </source>
</reference>
<name>A0ABY6IYT6_9BACT</name>
<sequence length="351" mass="40462">MRTILFLLMLVASSAVSAQSIDFNSAAAWSQFHFHTGNEVTVSADDTCLVFVTNRHLSPDSLRFVDEFVDTTSLKYFFLEKQEGKWNVYQEATLGEAMQRLPIKRDVVLYAEGMGKIFTANVMRAQLMSAQYNVNVVMFDYASINTTYKPSKNFRFARENASLSARQYYNLLLQFQQARKLEAPWLTGVHFTTFNHSMGNIIVREMMQTQDVQPLNDYPFIDNLVLNAACVPQKGHADWVNKMRFARHVYIHHNRKDFQLKGAHLITMKKQLGEKIRGEKAVNATYVNFHDAVRYKHSYFMNFPQKDYRIPTELVGYFSRLLRGEEITSTAAASQLVIVKEKDKTLSSTRL</sequence>
<organism evidence="2 3">
    <name type="scientific">Chitinophaga horti</name>
    <dbReference type="NCBI Taxonomy" id="2920382"/>
    <lineage>
        <taxon>Bacteria</taxon>
        <taxon>Pseudomonadati</taxon>
        <taxon>Bacteroidota</taxon>
        <taxon>Chitinophagia</taxon>
        <taxon>Chitinophagales</taxon>
        <taxon>Chitinophagaceae</taxon>
        <taxon>Chitinophaga</taxon>
    </lineage>
</organism>
<evidence type="ECO:0000313" key="3">
    <source>
        <dbReference type="Proteomes" id="UP001162741"/>
    </source>
</evidence>
<gene>
    <name evidence="2" type="ORF">MKQ68_20845</name>
</gene>
<proteinExistence type="predicted"/>
<keyword evidence="1" id="KW-0732">Signal</keyword>
<evidence type="ECO:0000313" key="2">
    <source>
        <dbReference type="EMBL" id="UYQ92535.1"/>
    </source>
</evidence>
<dbReference type="RefSeq" id="WP_264280787.1">
    <property type="nucleotide sequence ID" value="NZ_CP107006.1"/>
</dbReference>
<evidence type="ECO:0000256" key="1">
    <source>
        <dbReference type="SAM" id="SignalP"/>
    </source>
</evidence>
<feature type="signal peptide" evidence="1">
    <location>
        <begin position="1"/>
        <end position="18"/>
    </location>
</feature>
<feature type="chain" id="PRO_5045189689" description="Alpha/beta hydrolase" evidence="1">
    <location>
        <begin position="19"/>
        <end position="351"/>
    </location>
</feature>
<dbReference type="EMBL" id="CP107006">
    <property type="protein sequence ID" value="UYQ92535.1"/>
    <property type="molecule type" value="Genomic_DNA"/>
</dbReference>